<evidence type="ECO:0000313" key="7">
    <source>
        <dbReference type="Proteomes" id="UP000030762"/>
    </source>
</evidence>
<dbReference type="Pfam" id="PF07534">
    <property type="entry name" value="TLD"/>
    <property type="match status" value="1"/>
</dbReference>
<dbReference type="VEuPathDB" id="FungiDB:SDRG_12217"/>
<reference evidence="6 7" key="1">
    <citation type="submission" date="2012-04" db="EMBL/GenBank/DDBJ databases">
        <title>The Genome Sequence of Saprolegnia declina VS20.</title>
        <authorList>
            <consortium name="The Broad Institute Genome Sequencing Platform"/>
            <person name="Russ C."/>
            <person name="Nusbaum C."/>
            <person name="Tyler B."/>
            <person name="van West P."/>
            <person name="Dieguez-Uribeondo J."/>
            <person name="de Bruijn I."/>
            <person name="Tripathy S."/>
            <person name="Jiang R."/>
            <person name="Young S.K."/>
            <person name="Zeng Q."/>
            <person name="Gargeya S."/>
            <person name="Fitzgerald M."/>
            <person name="Haas B."/>
            <person name="Abouelleil A."/>
            <person name="Alvarado L."/>
            <person name="Arachchi H.M."/>
            <person name="Berlin A."/>
            <person name="Chapman S.B."/>
            <person name="Goldberg J."/>
            <person name="Griggs A."/>
            <person name="Gujja S."/>
            <person name="Hansen M."/>
            <person name="Howarth C."/>
            <person name="Imamovic A."/>
            <person name="Larimer J."/>
            <person name="McCowen C."/>
            <person name="Montmayeur A."/>
            <person name="Murphy C."/>
            <person name="Neiman D."/>
            <person name="Pearson M."/>
            <person name="Priest M."/>
            <person name="Roberts A."/>
            <person name="Saif S."/>
            <person name="Shea T."/>
            <person name="Sisk P."/>
            <person name="Sykes S."/>
            <person name="Wortman J."/>
            <person name="Nusbaum C."/>
            <person name="Birren B."/>
        </authorList>
    </citation>
    <scope>NUCLEOTIDE SEQUENCE [LARGE SCALE GENOMIC DNA]</scope>
    <source>
        <strain evidence="6 7">VS20</strain>
    </source>
</reference>
<dbReference type="PANTHER" id="PTHR23354:SF62">
    <property type="entry name" value="MUSTARD, ISOFORM V"/>
    <property type="match status" value="1"/>
</dbReference>
<name>T0Q8Z8_SAPDV</name>
<evidence type="ECO:0000256" key="1">
    <source>
        <dbReference type="ARBA" id="ARBA00004173"/>
    </source>
</evidence>
<dbReference type="SMART" id="SM00584">
    <property type="entry name" value="TLDc"/>
    <property type="match status" value="1"/>
</dbReference>
<dbReference type="PANTHER" id="PTHR23354">
    <property type="entry name" value="NUCLEOLAR PROTEIN 7/ESTROGEN RECEPTOR COACTIVATOR-RELATED"/>
    <property type="match status" value="1"/>
</dbReference>
<evidence type="ECO:0000256" key="2">
    <source>
        <dbReference type="ARBA" id="ARBA00009540"/>
    </source>
</evidence>
<dbReference type="STRING" id="1156394.T0Q8Z8"/>
<proteinExistence type="inferred from homology"/>
<sequence>MSHGALWPLPPTYDEAIAECRKGVPDSLRPAVWYFLCTSERETSPAKIEATYAAATKEVFGPILPTSVAAAPMFGKPSSSHVTLELIPALAVAHSRLSIVLHRLHGVDHCRILPELMRLCLLVNITEAHIYCMMRSLLQRSRPKDEWKLPTSPAHELAVIGHLKDTVAWRYPLLATAMQRQGAWDDSYFADTIHNFFVLYVSLPVALQIADAYLGEGPKIHCRFLMALLKLHKVPMAAEITASGAAWWALLATRTRANSMAEISAVAYRKWYGYLFRRQNFESRLASTPSAYVGVPTLDEYGAPLPLVVDTSAPPMLLHATRDSILSTWLPATEQLKQLQRCYCAIQHGRGLDTLYRYCANISPLVVVLQVLGCDQVIVAYLSHGVGPRDQLFGDKRCFVASLAPAMKYAATGTGAKFVMCQPSLLAIGIDSKSSAAALEIDEGLVRGRSQATDVFSNPPLGGAEEFDVGDIEAYKFVL</sequence>
<dbReference type="OMA" id="YRYCANI"/>
<dbReference type="GO" id="GO:0005739">
    <property type="term" value="C:mitochondrion"/>
    <property type="evidence" value="ECO:0007669"/>
    <property type="project" value="UniProtKB-SubCell"/>
</dbReference>
<dbReference type="Pfam" id="PF00566">
    <property type="entry name" value="RabGAP-TBC"/>
    <property type="match status" value="1"/>
</dbReference>
<keyword evidence="3" id="KW-0496">Mitochondrion</keyword>
<dbReference type="eggNOG" id="KOG2372">
    <property type="taxonomic scope" value="Eukaryota"/>
</dbReference>
<dbReference type="GeneID" id="19952944"/>
<keyword evidence="7" id="KW-1185">Reference proteome</keyword>
<evidence type="ECO:0000256" key="3">
    <source>
        <dbReference type="ARBA" id="ARBA00023128"/>
    </source>
</evidence>
<dbReference type="RefSeq" id="XP_008616502.1">
    <property type="nucleotide sequence ID" value="XM_008618280.1"/>
</dbReference>
<dbReference type="InterPro" id="IPR000195">
    <property type="entry name" value="Rab-GAP-TBC_dom"/>
</dbReference>
<comment type="similarity">
    <text evidence="2">Belongs to the OXR1 family.</text>
</comment>
<dbReference type="Proteomes" id="UP000030762">
    <property type="component" value="Unassembled WGS sequence"/>
</dbReference>
<organism evidence="6 7">
    <name type="scientific">Saprolegnia diclina (strain VS20)</name>
    <dbReference type="NCBI Taxonomy" id="1156394"/>
    <lineage>
        <taxon>Eukaryota</taxon>
        <taxon>Sar</taxon>
        <taxon>Stramenopiles</taxon>
        <taxon>Oomycota</taxon>
        <taxon>Saprolegniomycetes</taxon>
        <taxon>Saprolegniales</taxon>
        <taxon>Saprolegniaceae</taxon>
        <taxon>Saprolegnia</taxon>
    </lineage>
</organism>
<protein>
    <recommendedName>
        <fullName evidence="4">Oxidation resistance protein 1</fullName>
    </recommendedName>
</protein>
<gene>
    <name evidence="6" type="ORF">SDRG_12217</name>
</gene>
<evidence type="ECO:0000313" key="6">
    <source>
        <dbReference type="EMBL" id="EQC29935.1"/>
    </source>
</evidence>
<dbReference type="EMBL" id="JH767179">
    <property type="protein sequence ID" value="EQC29935.1"/>
    <property type="molecule type" value="Genomic_DNA"/>
</dbReference>
<accession>T0Q8Z8</accession>
<dbReference type="PROSITE" id="PS51886">
    <property type="entry name" value="TLDC"/>
    <property type="match status" value="1"/>
</dbReference>
<evidence type="ECO:0000256" key="4">
    <source>
        <dbReference type="ARBA" id="ARBA00040604"/>
    </source>
</evidence>
<comment type="subcellular location">
    <subcellularLocation>
        <location evidence="1">Mitochondrion</location>
    </subcellularLocation>
</comment>
<dbReference type="AlphaFoldDB" id="T0Q8Z8"/>
<evidence type="ECO:0000259" key="5">
    <source>
        <dbReference type="PROSITE" id="PS51886"/>
    </source>
</evidence>
<dbReference type="InterPro" id="IPR006571">
    <property type="entry name" value="TLDc_dom"/>
</dbReference>
<feature type="domain" description="TLDc" evidence="5">
    <location>
        <begin position="316"/>
        <end position="478"/>
    </location>
</feature>
<dbReference type="InParanoid" id="T0Q8Z8"/>
<dbReference type="OrthoDB" id="26679at2759"/>